<feature type="compositionally biased region" description="Polar residues" evidence="1">
    <location>
        <begin position="902"/>
        <end position="911"/>
    </location>
</feature>
<feature type="region of interest" description="Disordered" evidence="1">
    <location>
        <begin position="25"/>
        <end position="44"/>
    </location>
</feature>
<feature type="compositionally biased region" description="Basic and acidic residues" evidence="1">
    <location>
        <begin position="972"/>
        <end position="999"/>
    </location>
</feature>
<accession>A0A0G4HDJ9</accession>
<sequence length="1528" mass="164934">MPPSTEPPPPQVVMTRKEFAAAVAAGEVPAPPSEKEKGKDKGAAAAAAPVEAVALAFGTDSDPPPAIPSMGITYEGGFWMRFEDLRASAQEGFLWRYFPSSDLEEVSLASLWDDRSSEFIPLEPSVLVADLKRLSVVEIVQQRRVPDNEAIKNAIVAKKGGGGGRGRAAPTRGRSQRDELTPLSENVLAPPLLFHFQPLLPLLLPSPEQDPNKMITQVVHNTSHTPAIQTPSALSNLAANLPTVHCDDGECRSFFSRPLADGRSILNSGSQLPTEAVDSAGLPAPAQEATRQALHRAASVDMPRLSIEPVSRLLSNLTPSAVVAALANAVEGLKPPPPPPEDPAAEEDQAAQEGGDGTPAEGAGAAEGGTVKEVKRQARPNRGLLTIARPPKSVVPVDLKPLPSFLVLRGPRSDSVGVPLPEGHVALLISPHCLYGGASFSVSVPKVALDEGSFLRLLPLKQFLKSYCNFHLTSIPMELSPHHAPDQLVYHLRAHFNVFPINLPTLKKEADASAASDGTNGMDKLMEEWKAPETKAIPLLPRLLFFLSFPQTSLLPHSRLLLSALPDALPLSAEVEETPVANEKDKKGGKGAAKNEPVEIPIAVPIDALPSDPIHPEPKDFFDLPTSAMAVCDLSAFLSPVMQKHQNVRAVKGEARKAQAAAGEAGKEETQKDEEKEESSQTVVTPVTCVLSLDASPPFVFPSGAASLTIASPPILSSVEGYLHKTSRVPSREEVAGLCGFPKKETVETSSNEAEKPQETEAEKPKTETVAEDLFEIPDPLVAEKVPQNFNAIFKGEVEVNTHRRVLRELLTNKGETARFAALSISVQQLPGAFLQLRVLVTRPRDPLPPLEDFSLLTPEEKAAQQEASASEEEAGEAQKGGKPDPKAAKGGPPAGSKQEESNASGSQSSAPLPRLPEEIEVLQTEGKEVVSVPHLLLLPEICASGGPIELSVDSTQRQLEQQMIEGWEEGAPGRKEKAKAALEKFREERERRAKKAADAEGEEEGKDLEEGKEGEEQEEPQMSMAEFRHALVWNLRQSVTGAYNVLLAEERKLWQKKIEAARKPAEEANEAAAEEKDMNAEDAGEPKESDGTPPRQAAEQGEETAQAEKEEEPPEPTDISVERILTSSLFAPLGLSKTTLSALCGEIDAESKGRVSQLEWAAALNGDPSILEAAAGGGGGAPPSGKGAAGGKDDKGKKKDDKKDDKKGGGKGAPAKPAVEAFRGHPADVDLAALPPTLLKRPLRSEVHKNENVKEFVQQITDTSRRKRILSPRRVISLSDELPYLHDQMRHELKEAQGKRGTAQTDNASIKEQNSNRVQDTRVWRQGNGERWLLFGESEERERLRALFLQRREAIFALRQGLKDQLPLEDLDPLMESAEELEAFCFDEEAVAAGKQRTLMLRHMETMKEYVAKAVEALQQGVERNAKRNPPDPKAAKGGGASSKGKGGAKGDAEEPALAPVYDEDGQLVPLLTEEEKMELSSLLHEVKRLTEEDTKRAEKEKKFNGLGVEWDEAAQGVLKKAEEVKA</sequence>
<gene>
    <name evidence="2" type="ORF">Cvel_26392</name>
</gene>
<feature type="region of interest" description="Disordered" evidence="1">
    <location>
        <begin position="158"/>
        <end position="179"/>
    </location>
</feature>
<feature type="region of interest" description="Disordered" evidence="1">
    <location>
        <begin position="1423"/>
        <end position="1475"/>
    </location>
</feature>
<organism evidence="2">
    <name type="scientific">Chromera velia CCMP2878</name>
    <dbReference type="NCBI Taxonomy" id="1169474"/>
    <lineage>
        <taxon>Eukaryota</taxon>
        <taxon>Sar</taxon>
        <taxon>Alveolata</taxon>
        <taxon>Colpodellida</taxon>
        <taxon>Chromeraceae</taxon>
        <taxon>Chromera</taxon>
    </lineage>
</organism>
<feature type="compositionally biased region" description="Gly residues" evidence="1">
    <location>
        <begin position="1438"/>
        <end position="1451"/>
    </location>
</feature>
<feature type="region of interest" description="Disordered" evidence="1">
    <location>
        <begin position="746"/>
        <end position="767"/>
    </location>
</feature>
<feature type="compositionally biased region" description="Gly residues" evidence="1">
    <location>
        <begin position="1176"/>
        <end position="1191"/>
    </location>
</feature>
<feature type="region of interest" description="Disordered" evidence="1">
    <location>
        <begin position="1062"/>
        <end position="1124"/>
    </location>
</feature>
<feature type="region of interest" description="Disordered" evidence="1">
    <location>
        <begin position="861"/>
        <end position="921"/>
    </location>
</feature>
<feature type="region of interest" description="Disordered" evidence="1">
    <location>
        <begin position="967"/>
        <end position="1024"/>
    </location>
</feature>
<feature type="region of interest" description="Disordered" evidence="1">
    <location>
        <begin position="331"/>
        <end position="377"/>
    </location>
</feature>
<evidence type="ECO:0000313" key="2">
    <source>
        <dbReference type="EMBL" id="CEM41952.1"/>
    </source>
</evidence>
<feature type="compositionally biased region" description="Basic and acidic residues" evidence="1">
    <location>
        <begin position="1074"/>
        <end position="1091"/>
    </location>
</feature>
<feature type="compositionally biased region" description="Polar residues" evidence="1">
    <location>
        <begin position="1303"/>
        <end position="1317"/>
    </location>
</feature>
<feature type="region of interest" description="Disordered" evidence="1">
    <location>
        <begin position="1171"/>
        <end position="1220"/>
    </location>
</feature>
<protein>
    <submittedName>
        <fullName evidence="2">Uncharacterized protein</fullName>
    </submittedName>
</protein>
<feature type="region of interest" description="Disordered" evidence="1">
    <location>
        <begin position="576"/>
        <end position="595"/>
    </location>
</feature>
<dbReference type="EMBL" id="CDMZ01002345">
    <property type="protein sequence ID" value="CEM41952.1"/>
    <property type="molecule type" value="Genomic_DNA"/>
</dbReference>
<feature type="compositionally biased region" description="Basic and acidic residues" evidence="1">
    <location>
        <begin position="33"/>
        <end position="42"/>
    </location>
</feature>
<name>A0A0G4HDJ9_9ALVE</name>
<dbReference type="VEuPathDB" id="CryptoDB:Cvel_26392"/>
<feature type="compositionally biased region" description="Basic and acidic residues" evidence="1">
    <location>
        <begin position="1192"/>
        <end position="1209"/>
    </location>
</feature>
<reference evidence="2" key="1">
    <citation type="submission" date="2014-11" db="EMBL/GenBank/DDBJ databases">
        <authorList>
            <person name="Otto D Thomas"/>
            <person name="Naeem Raeece"/>
        </authorList>
    </citation>
    <scope>NUCLEOTIDE SEQUENCE</scope>
</reference>
<feature type="region of interest" description="Disordered" evidence="1">
    <location>
        <begin position="653"/>
        <end position="682"/>
    </location>
</feature>
<feature type="compositionally biased region" description="Basic and acidic residues" evidence="1">
    <location>
        <begin position="1425"/>
        <end position="1436"/>
    </location>
</feature>
<feature type="region of interest" description="Disordered" evidence="1">
    <location>
        <begin position="1297"/>
        <end position="1317"/>
    </location>
</feature>
<feature type="compositionally biased region" description="Acidic residues" evidence="1">
    <location>
        <begin position="1000"/>
        <end position="1020"/>
    </location>
</feature>
<feature type="compositionally biased region" description="Basic and acidic residues" evidence="1">
    <location>
        <begin position="665"/>
        <end position="674"/>
    </location>
</feature>
<proteinExistence type="predicted"/>
<evidence type="ECO:0000256" key="1">
    <source>
        <dbReference type="SAM" id="MobiDB-lite"/>
    </source>
</evidence>